<dbReference type="InterPro" id="IPR005064">
    <property type="entry name" value="BUG"/>
</dbReference>
<feature type="signal peptide" evidence="2">
    <location>
        <begin position="1"/>
        <end position="21"/>
    </location>
</feature>
<keyword evidence="4" id="KW-1185">Reference proteome</keyword>
<dbReference type="InterPro" id="IPR042100">
    <property type="entry name" value="Bug_dom1"/>
</dbReference>
<dbReference type="PANTHER" id="PTHR42928">
    <property type="entry name" value="TRICARBOXYLATE-BINDING PROTEIN"/>
    <property type="match status" value="1"/>
</dbReference>
<dbReference type="CDD" id="cd13578">
    <property type="entry name" value="PBP2_Bug27"/>
    <property type="match status" value="1"/>
</dbReference>
<proteinExistence type="inferred from homology"/>
<protein>
    <submittedName>
        <fullName evidence="3">Tripartite-type tricarboxylate transporter, receptor component TctC</fullName>
    </submittedName>
</protein>
<dbReference type="PIRSF" id="PIRSF017082">
    <property type="entry name" value="YflP"/>
    <property type="match status" value="1"/>
</dbReference>
<sequence length="321" mass="33990">MKRRTFITAMAAMAAAPLVKAQTLPRGSVKIIVGFPPGGGTDVMARVIAQKLGILWDMPVVVENKAGAAGVIAAGYVAKQPNDGSTLLMTNISNHAIAPSLYPALGYDVERDFTSIMLVGVTPNLLIGNQNQEASTVGELVELCRKRPGEISFGSAGVGAAQHLALEMFKLRAKISALHVPYRGSGPMVTDLLGGQINYSFETMTSATPLVHGGKVKVLAQTRNKRAKSFPDVPTVAEQGYPGFDASTWYGMVGPAGMDAGLVKRMNEDFNSVIAMPEVAQKLESFGAEDGGDSPEKFSAFIGAEIKKWAQVIREAKVQPA</sequence>
<dbReference type="PANTHER" id="PTHR42928:SF5">
    <property type="entry name" value="BLR1237 PROTEIN"/>
    <property type="match status" value="1"/>
</dbReference>
<feature type="chain" id="PRO_5009914244" evidence="2">
    <location>
        <begin position="22"/>
        <end position="321"/>
    </location>
</feature>
<dbReference type="Proteomes" id="UP000184226">
    <property type="component" value="Unassembled WGS sequence"/>
</dbReference>
<evidence type="ECO:0000313" key="4">
    <source>
        <dbReference type="Proteomes" id="UP000184226"/>
    </source>
</evidence>
<dbReference type="STRING" id="658167.SAMN04488135_10474"/>
<dbReference type="Gene3D" id="3.40.190.150">
    <property type="entry name" value="Bordetella uptake gene, domain 1"/>
    <property type="match status" value="1"/>
</dbReference>
<dbReference type="SUPFAM" id="SSF53850">
    <property type="entry name" value="Periplasmic binding protein-like II"/>
    <property type="match status" value="1"/>
</dbReference>
<dbReference type="Gene3D" id="3.40.190.10">
    <property type="entry name" value="Periplasmic binding protein-like II"/>
    <property type="match status" value="1"/>
</dbReference>
<evidence type="ECO:0000313" key="3">
    <source>
        <dbReference type="EMBL" id="SHH65196.1"/>
    </source>
</evidence>
<dbReference type="AlphaFoldDB" id="A0A1M5UQL3"/>
<dbReference type="RefSeq" id="WP_073102769.1">
    <property type="nucleotide sequence ID" value="NZ_FQXE01000004.1"/>
</dbReference>
<comment type="similarity">
    <text evidence="1">Belongs to the UPF0065 (bug) family.</text>
</comment>
<keyword evidence="2" id="KW-0732">Signal</keyword>
<dbReference type="OrthoDB" id="8678477at2"/>
<reference evidence="3 4" key="1">
    <citation type="submission" date="2016-11" db="EMBL/GenBank/DDBJ databases">
        <authorList>
            <person name="Jaros S."/>
            <person name="Januszkiewicz K."/>
            <person name="Wedrychowicz H."/>
        </authorList>
    </citation>
    <scope>NUCLEOTIDE SEQUENCE [LARGE SCALE GENOMIC DNA]</scope>
    <source>
        <strain evidence="3 4">CGMCC 1.10190</strain>
    </source>
</reference>
<evidence type="ECO:0000256" key="1">
    <source>
        <dbReference type="ARBA" id="ARBA00006987"/>
    </source>
</evidence>
<gene>
    <name evidence="3" type="ORF">SAMN04488135_10474</name>
</gene>
<organism evidence="3 4">
    <name type="scientific">Pollutimonas bauzanensis</name>
    <dbReference type="NCBI Taxonomy" id="658167"/>
    <lineage>
        <taxon>Bacteria</taxon>
        <taxon>Pseudomonadati</taxon>
        <taxon>Pseudomonadota</taxon>
        <taxon>Betaproteobacteria</taxon>
        <taxon>Burkholderiales</taxon>
        <taxon>Alcaligenaceae</taxon>
        <taxon>Pollutimonas</taxon>
    </lineage>
</organism>
<keyword evidence="3" id="KW-0675">Receptor</keyword>
<dbReference type="Pfam" id="PF03401">
    <property type="entry name" value="TctC"/>
    <property type="match status" value="1"/>
</dbReference>
<evidence type="ECO:0000256" key="2">
    <source>
        <dbReference type="SAM" id="SignalP"/>
    </source>
</evidence>
<accession>A0A1M5UQL3</accession>
<dbReference type="EMBL" id="FQXE01000004">
    <property type="protein sequence ID" value="SHH65196.1"/>
    <property type="molecule type" value="Genomic_DNA"/>
</dbReference>
<name>A0A1M5UQL3_9BURK</name>